<comment type="caution">
    <text evidence="3">The sequence shown here is derived from an EMBL/GenBank/DDBJ whole genome shotgun (WGS) entry which is preliminary data.</text>
</comment>
<dbReference type="AlphaFoldDB" id="A0A0R2KIT2"/>
<feature type="transmembrane region" description="Helical" evidence="2">
    <location>
        <begin position="41"/>
        <end position="58"/>
    </location>
</feature>
<dbReference type="RefSeq" id="WP_027106321.1">
    <property type="nucleotide sequence ID" value="NZ_AUHP01000001.1"/>
</dbReference>
<dbReference type="eggNOG" id="COG2919">
    <property type="taxonomic scope" value="Bacteria"/>
</dbReference>
<evidence type="ECO:0000256" key="2">
    <source>
        <dbReference type="SAM" id="Phobius"/>
    </source>
</evidence>
<accession>A0A0R2KIT2</accession>
<dbReference type="Proteomes" id="UP000051500">
    <property type="component" value="Unassembled WGS sequence"/>
</dbReference>
<protein>
    <recommendedName>
        <fullName evidence="5">Cell division protein DIVIC</fullName>
    </recommendedName>
</protein>
<keyword evidence="2" id="KW-1133">Transmembrane helix</keyword>
<keyword evidence="2" id="KW-0812">Transmembrane</keyword>
<sequence length="126" mass="15201">MKAKSKIKILNNTYFQKKQKEAQLDEKRRGQLKRHRIRMKMWLTVVLVITLVFGYRIVKAEYQKHIIEKKIQVTNKKVDKTKQKNKELNEKVAQLKDEKYTEKIIRDKYGYSKDGETVYILPDKEN</sequence>
<dbReference type="EMBL" id="JQBZ01000017">
    <property type="protein sequence ID" value="KRN89256.1"/>
    <property type="molecule type" value="Genomic_DNA"/>
</dbReference>
<dbReference type="InterPro" id="IPR039076">
    <property type="entry name" value="DivIC"/>
</dbReference>
<dbReference type="STRING" id="1122146.IV53_GL000169"/>
<dbReference type="PANTHER" id="PTHR40027">
    <property type="entry name" value="CELL DIVISION PROTEIN DIVIC"/>
    <property type="match status" value="1"/>
</dbReference>
<keyword evidence="2" id="KW-0472">Membrane</keyword>
<proteinExistence type="predicted"/>
<dbReference type="Pfam" id="PF04977">
    <property type="entry name" value="DivIC"/>
    <property type="match status" value="1"/>
</dbReference>
<organism evidence="3 4">
    <name type="scientific">Ligilactobacillus ceti DSM 22408</name>
    <dbReference type="NCBI Taxonomy" id="1122146"/>
    <lineage>
        <taxon>Bacteria</taxon>
        <taxon>Bacillati</taxon>
        <taxon>Bacillota</taxon>
        <taxon>Bacilli</taxon>
        <taxon>Lactobacillales</taxon>
        <taxon>Lactobacillaceae</taxon>
        <taxon>Ligilactobacillus</taxon>
    </lineage>
</organism>
<dbReference type="InterPro" id="IPR007060">
    <property type="entry name" value="FtsL/DivIC"/>
</dbReference>
<name>A0A0R2KIT2_9LACO</name>
<feature type="coiled-coil region" evidence="1">
    <location>
        <begin position="71"/>
        <end position="98"/>
    </location>
</feature>
<dbReference type="OrthoDB" id="2151746at2"/>
<evidence type="ECO:0000256" key="1">
    <source>
        <dbReference type="SAM" id="Coils"/>
    </source>
</evidence>
<evidence type="ECO:0000313" key="4">
    <source>
        <dbReference type="Proteomes" id="UP000051500"/>
    </source>
</evidence>
<gene>
    <name evidence="3" type="ORF">IV53_GL000169</name>
</gene>
<evidence type="ECO:0000313" key="3">
    <source>
        <dbReference type="EMBL" id="KRN89256.1"/>
    </source>
</evidence>
<keyword evidence="1" id="KW-0175">Coiled coil</keyword>
<dbReference type="GO" id="GO:0051301">
    <property type="term" value="P:cell division"/>
    <property type="evidence" value="ECO:0007669"/>
    <property type="project" value="InterPro"/>
</dbReference>
<dbReference type="PATRIC" id="fig|1122146.4.peg.171"/>
<keyword evidence="4" id="KW-1185">Reference proteome</keyword>
<reference evidence="3 4" key="1">
    <citation type="journal article" date="2015" name="Genome Announc.">
        <title>Expanding the biotechnology potential of lactobacilli through comparative genomics of 213 strains and associated genera.</title>
        <authorList>
            <person name="Sun Z."/>
            <person name="Harris H.M."/>
            <person name="McCann A."/>
            <person name="Guo C."/>
            <person name="Argimon S."/>
            <person name="Zhang W."/>
            <person name="Yang X."/>
            <person name="Jeffery I.B."/>
            <person name="Cooney J.C."/>
            <person name="Kagawa T.F."/>
            <person name="Liu W."/>
            <person name="Song Y."/>
            <person name="Salvetti E."/>
            <person name="Wrobel A."/>
            <person name="Rasinkangas P."/>
            <person name="Parkhill J."/>
            <person name="Rea M.C."/>
            <person name="O'Sullivan O."/>
            <person name="Ritari J."/>
            <person name="Douillard F.P."/>
            <person name="Paul Ross R."/>
            <person name="Yang R."/>
            <person name="Briner A.E."/>
            <person name="Felis G.E."/>
            <person name="de Vos W.M."/>
            <person name="Barrangou R."/>
            <person name="Klaenhammer T.R."/>
            <person name="Caufield P.W."/>
            <person name="Cui Y."/>
            <person name="Zhang H."/>
            <person name="O'Toole P.W."/>
        </authorList>
    </citation>
    <scope>NUCLEOTIDE SEQUENCE [LARGE SCALE GENOMIC DNA]</scope>
    <source>
        <strain evidence="3 4">DSM 22408</strain>
    </source>
</reference>
<dbReference type="PANTHER" id="PTHR40027:SF1">
    <property type="entry name" value="CELL DIVISION PROTEIN DIVIC"/>
    <property type="match status" value="1"/>
</dbReference>
<evidence type="ECO:0008006" key="5">
    <source>
        <dbReference type="Google" id="ProtNLM"/>
    </source>
</evidence>